<gene>
    <name evidence="1" type="ORF">QBC40DRAFT_298324</name>
</gene>
<organism evidence="1 2">
    <name type="scientific">Triangularia verruculosa</name>
    <dbReference type="NCBI Taxonomy" id="2587418"/>
    <lineage>
        <taxon>Eukaryota</taxon>
        <taxon>Fungi</taxon>
        <taxon>Dikarya</taxon>
        <taxon>Ascomycota</taxon>
        <taxon>Pezizomycotina</taxon>
        <taxon>Sordariomycetes</taxon>
        <taxon>Sordariomycetidae</taxon>
        <taxon>Sordariales</taxon>
        <taxon>Podosporaceae</taxon>
        <taxon>Triangularia</taxon>
    </lineage>
</organism>
<name>A0AAN7AV26_9PEZI</name>
<comment type="caution">
    <text evidence="1">The sequence shown here is derived from an EMBL/GenBank/DDBJ whole genome shotgun (WGS) entry which is preliminary data.</text>
</comment>
<dbReference type="InterPro" id="IPR036928">
    <property type="entry name" value="AS_sf"/>
</dbReference>
<evidence type="ECO:0000313" key="1">
    <source>
        <dbReference type="EMBL" id="KAK4198520.1"/>
    </source>
</evidence>
<reference evidence="1" key="2">
    <citation type="submission" date="2023-05" db="EMBL/GenBank/DDBJ databases">
        <authorList>
            <consortium name="Lawrence Berkeley National Laboratory"/>
            <person name="Steindorff A."/>
            <person name="Hensen N."/>
            <person name="Bonometti L."/>
            <person name="Westerberg I."/>
            <person name="Brannstrom I.O."/>
            <person name="Guillou S."/>
            <person name="Cros-Aarteil S."/>
            <person name="Calhoun S."/>
            <person name="Haridas S."/>
            <person name="Kuo A."/>
            <person name="Mondo S."/>
            <person name="Pangilinan J."/>
            <person name="Riley R."/>
            <person name="Labutti K."/>
            <person name="Andreopoulos B."/>
            <person name="Lipzen A."/>
            <person name="Chen C."/>
            <person name="Yanf M."/>
            <person name="Daum C."/>
            <person name="Ng V."/>
            <person name="Clum A."/>
            <person name="Ohm R."/>
            <person name="Martin F."/>
            <person name="Silar P."/>
            <person name="Natvig D."/>
            <person name="Lalanne C."/>
            <person name="Gautier V."/>
            <person name="Ament-Velasquez S.L."/>
            <person name="Kruys A."/>
            <person name="Hutchinson M.I."/>
            <person name="Powell A.J."/>
            <person name="Barry K."/>
            <person name="Miller A.N."/>
            <person name="Grigoriev I.V."/>
            <person name="Debuchy R."/>
            <person name="Gladieux P."/>
            <person name="Thoren M.H."/>
            <person name="Johannesson H."/>
        </authorList>
    </citation>
    <scope>NUCLEOTIDE SEQUENCE</scope>
    <source>
        <strain evidence="1">CBS 315.58</strain>
    </source>
</reference>
<accession>A0AAN7AV26</accession>
<protein>
    <submittedName>
        <fullName evidence="1">Uncharacterized protein</fullName>
    </submittedName>
</protein>
<dbReference type="Gene3D" id="3.90.1300.10">
    <property type="entry name" value="Amidase signature (AS) domain"/>
    <property type="match status" value="1"/>
</dbReference>
<reference evidence="1" key="1">
    <citation type="journal article" date="2023" name="Mol. Phylogenet. Evol.">
        <title>Genome-scale phylogeny and comparative genomics of the fungal order Sordariales.</title>
        <authorList>
            <person name="Hensen N."/>
            <person name="Bonometti L."/>
            <person name="Westerberg I."/>
            <person name="Brannstrom I.O."/>
            <person name="Guillou S."/>
            <person name="Cros-Aarteil S."/>
            <person name="Calhoun S."/>
            <person name="Haridas S."/>
            <person name="Kuo A."/>
            <person name="Mondo S."/>
            <person name="Pangilinan J."/>
            <person name="Riley R."/>
            <person name="LaButti K."/>
            <person name="Andreopoulos B."/>
            <person name="Lipzen A."/>
            <person name="Chen C."/>
            <person name="Yan M."/>
            <person name="Daum C."/>
            <person name="Ng V."/>
            <person name="Clum A."/>
            <person name="Steindorff A."/>
            <person name="Ohm R.A."/>
            <person name="Martin F."/>
            <person name="Silar P."/>
            <person name="Natvig D.O."/>
            <person name="Lalanne C."/>
            <person name="Gautier V."/>
            <person name="Ament-Velasquez S.L."/>
            <person name="Kruys A."/>
            <person name="Hutchinson M.I."/>
            <person name="Powell A.J."/>
            <person name="Barry K."/>
            <person name="Miller A.N."/>
            <person name="Grigoriev I.V."/>
            <person name="Debuchy R."/>
            <person name="Gladieux P."/>
            <person name="Hiltunen Thoren M."/>
            <person name="Johannesson H."/>
        </authorList>
    </citation>
    <scope>NUCLEOTIDE SEQUENCE</scope>
    <source>
        <strain evidence="1">CBS 315.58</strain>
    </source>
</reference>
<sequence>MNYASEGGGGIIPKQTDQMLNTIIDPVHADIHWIEEVDGIFRSVLEANPAPVLIAQGLYDEAGRSGRRGQLPDVRSLPKVNIATQDKMQLTVKSRAFLWAKPAFEETVARKLRVAGVRGAGGGMGTLLGQGSTWLYQSPISQTD</sequence>
<dbReference type="Proteomes" id="UP001303160">
    <property type="component" value="Unassembled WGS sequence"/>
</dbReference>
<dbReference type="EMBL" id="MU863944">
    <property type="protein sequence ID" value="KAK4198520.1"/>
    <property type="molecule type" value="Genomic_DNA"/>
</dbReference>
<dbReference type="AlphaFoldDB" id="A0AAN7AV26"/>
<evidence type="ECO:0000313" key="2">
    <source>
        <dbReference type="Proteomes" id="UP001303160"/>
    </source>
</evidence>
<keyword evidence="2" id="KW-1185">Reference proteome</keyword>
<proteinExistence type="predicted"/>